<dbReference type="EMBL" id="JAAAJA010000441">
    <property type="protein sequence ID" value="KAG0253739.1"/>
    <property type="molecule type" value="Genomic_DNA"/>
</dbReference>
<feature type="compositionally biased region" description="Low complexity" evidence="7">
    <location>
        <begin position="254"/>
        <end position="272"/>
    </location>
</feature>
<keyword evidence="9" id="KW-1185">Reference proteome</keyword>
<comment type="similarity">
    <text evidence="2">Belongs to the SNAPC3/SRD2 family.</text>
</comment>
<keyword evidence="6" id="KW-0539">Nucleus</keyword>
<evidence type="ECO:0000256" key="6">
    <source>
        <dbReference type="ARBA" id="ARBA00023242"/>
    </source>
</evidence>
<dbReference type="PANTHER" id="PTHR13421:SF16">
    <property type="entry name" value="SNRNA-ACTIVATING PROTEIN COMPLEX SUBUNIT 3"/>
    <property type="match status" value="1"/>
</dbReference>
<evidence type="ECO:0000313" key="9">
    <source>
        <dbReference type="Proteomes" id="UP000726737"/>
    </source>
</evidence>
<keyword evidence="3" id="KW-0805">Transcription regulation</keyword>
<sequence length="786" mass="90670">MEQARTSSSSRPPRVLHQHHSSSLPSSRAPHNTPTPTTSIVDAEPQSELYRVLPFQQNFLRLVQEQRDHDPYYEYFSDRDQEQEVAERCDVFEDFEASNQFFEDPTLFGLLREWRQVTVENEKKEEIVDKTLRPTWASFYGEVEEVTEVGDLASVHLRDRGKDIRHENESLRRLLNASTRGRRRVQYTPNRITTQMRGRKKVQGAQLALTEQNDDTQRTGSEDTAKEPTSASSQIDTSSQVETESINRENSAGPSQSTTPTVTTTPTPTQPSLHGASAEPSTDRENSAGPSQSTTPIMATTPTQPVIQDASAEPSQSRESTAPTQVTEADAMVQEEIQDKEDYELVRELAEKRERTEEEHRFVTTTLETKFQTLSLMIEDSKLQTLLNESRFDVPLMLRPPMNFAGPEPQRFKRPYVPIMENETILTVAIYSALRPTQKTQEFQVLGSQPLTVIRDAFYCLSDFLTMGPDEPLSDASFKNKADKKVSNSFMFIEGVFYSDTPLLRAQIDKRNMLRDKEKKRLAKLAEQCKKRYKEALRRRRRKRKAAQDGKPATTSSPVTKAAKIGPLRRMPTNEPEEVTEEGDELDENEVIENEDNLDLEYDDSDLREKMAQTTFKEVPVEEIELDRQELYAAASHDYSQVIVDWINENPRRRDAPGFRDIEKKYMHDTLIQDLSIRLQQPYLLVHQGSCEHILMFKDLRLFSQQHDDLNRLSYPRILYRAKKTHHLCRMCNSNPAYYITVDDRLAGETPCYFCEQCYNGFHYDADGNILYDDFRVFLYSQDETR</sequence>
<accession>A0A9P6U0D3</accession>
<reference evidence="8" key="1">
    <citation type="journal article" date="2020" name="Fungal Divers.">
        <title>Resolving the Mortierellaceae phylogeny through synthesis of multi-gene phylogenetics and phylogenomics.</title>
        <authorList>
            <person name="Vandepol N."/>
            <person name="Liber J."/>
            <person name="Desiro A."/>
            <person name="Na H."/>
            <person name="Kennedy M."/>
            <person name="Barry K."/>
            <person name="Grigoriev I.V."/>
            <person name="Miller A.N."/>
            <person name="O'Donnell K."/>
            <person name="Stajich J.E."/>
            <person name="Bonito G."/>
        </authorList>
    </citation>
    <scope>NUCLEOTIDE SEQUENCE</scope>
    <source>
        <strain evidence="8">KOD948</strain>
    </source>
</reference>
<evidence type="ECO:0000256" key="4">
    <source>
        <dbReference type="ARBA" id="ARBA00023125"/>
    </source>
</evidence>
<feature type="compositionally biased region" description="Polar residues" evidence="7">
    <location>
        <begin position="187"/>
        <end position="196"/>
    </location>
</feature>
<evidence type="ECO:0000256" key="1">
    <source>
        <dbReference type="ARBA" id="ARBA00004123"/>
    </source>
</evidence>
<dbReference type="GO" id="GO:0001046">
    <property type="term" value="F:core promoter sequence-specific DNA binding"/>
    <property type="evidence" value="ECO:0007669"/>
    <property type="project" value="TreeGrafter"/>
</dbReference>
<evidence type="ECO:0000256" key="2">
    <source>
        <dbReference type="ARBA" id="ARBA00010410"/>
    </source>
</evidence>
<dbReference type="GO" id="GO:0042795">
    <property type="term" value="P:snRNA transcription by RNA polymerase II"/>
    <property type="evidence" value="ECO:0007669"/>
    <property type="project" value="TreeGrafter"/>
</dbReference>
<feature type="region of interest" description="Disordered" evidence="7">
    <location>
        <begin position="1"/>
        <end position="40"/>
    </location>
</feature>
<dbReference type="GO" id="GO:0003681">
    <property type="term" value="F:bent DNA binding"/>
    <property type="evidence" value="ECO:0007669"/>
    <property type="project" value="TreeGrafter"/>
</dbReference>
<dbReference type="PANTHER" id="PTHR13421">
    <property type="entry name" value="SNRNA-ACTIVATING PROTEIN COMPLEX SUBUNIT 3"/>
    <property type="match status" value="1"/>
</dbReference>
<feature type="compositionally biased region" description="Polar residues" evidence="7">
    <location>
        <begin position="1"/>
        <end position="11"/>
    </location>
</feature>
<dbReference type="GO" id="GO:0019185">
    <property type="term" value="C:snRNA-activating protein complex"/>
    <property type="evidence" value="ECO:0007669"/>
    <property type="project" value="TreeGrafter"/>
</dbReference>
<evidence type="ECO:0000256" key="7">
    <source>
        <dbReference type="SAM" id="MobiDB-lite"/>
    </source>
</evidence>
<evidence type="ECO:0000313" key="8">
    <source>
        <dbReference type="EMBL" id="KAG0253739.1"/>
    </source>
</evidence>
<dbReference type="GO" id="GO:0005634">
    <property type="term" value="C:nucleus"/>
    <property type="evidence" value="ECO:0007669"/>
    <property type="project" value="UniProtKB-SubCell"/>
</dbReference>
<dbReference type="GO" id="GO:0042796">
    <property type="term" value="P:snRNA transcription by RNA polymerase III"/>
    <property type="evidence" value="ECO:0007669"/>
    <property type="project" value="TreeGrafter"/>
</dbReference>
<proteinExistence type="inferred from homology"/>
<organism evidence="8 9">
    <name type="scientific">Mortierella polycephala</name>
    <dbReference type="NCBI Taxonomy" id="41804"/>
    <lineage>
        <taxon>Eukaryota</taxon>
        <taxon>Fungi</taxon>
        <taxon>Fungi incertae sedis</taxon>
        <taxon>Mucoromycota</taxon>
        <taxon>Mortierellomycotina</taxon>
        <taxon>Mortierellomycetes</taxon>
        <taxon>Mortierellales</taxon>
        <taxon>Mortierellaceae</taxon>
        <taxon>Mortierella</taxon>
    </lineage>
</organism>
<feature type="region of interest" description="Disordered" evidence="7">
    <location>
        <begin position="536"/>
        <end position="586"/>
    </location>
</feature>
<dbReference type="GO" id="GO:0000978">
    <property type="term" value="F:RNA polymerase II cis-regulatory region sequence-specific DNA binding"/>
    <property type="evidence" value="ECO:0007669"/>
    <property type="project" value="TreeGrafter"/>
</dbReference>
<evidence type="ECO:0000256" key="5">
    <source>
        <dbReference type="ARBA" id="ARBA00023163"/>
    </source>
</evidence>
<feature type="compositionally biased region" description="Acidic residues" evidence="7">
    <location>
        <begin position="575"/>
        <end position="586"/>
    </location>
</feature>
<dbReference type="Proteomes" id="UP000726737">
    <property type="component" value="Unassembled WGS sequence"/>
</dbReference>
<feature type="compositionally biased region" description="Polar residues" evidence="7">
    <location>
        <begin position="227"/>
        <end position="253"/>
    </location>
</feature>
<name>A0A9P6U0D3_9FUNG</name>
<keyword evidence="4" id="KW-0238">DNA-binding</keyword>
<gene>
    <name evidence="8" type="primary">SNAPC3</name>
    <name evidence="8" type="ORF">BG011_006198</name>
</gene>
<comment type="caution">
    <text evidence="8">The sequence shown here is derived from an EMBL/GenBank/DDBJ whole genome shotgun (WGS) entry which is preliminary data.</text>
</comment>
<feature type="compositionally biased region" description="Polar residues" evidence="7">
    <location>
        <begin position="313"/>
        <end position="327"/>
    </location>
</feature>
<feature type="compositionally biased region" description="Basic and acidic residues" evidence="7">
    <location>
        <begin position="215"/>
        <end position="226"/>
    </location>
</feature>
<dbReference type="GO" id="GO:0001006">
    <property type="term" value="F:RNA polymerase III type 3 promoter sequence-specific DNA binding"/>
    <property type="evidence" value="ECO:0007669"/>
    <property type="project" value="TreeGrafter"/>
</dbReference>
<dbReference type="OrthoDB" id="3437960at2759"/>
<dbReference type="Pfam" id="PF12251">
    <property type="entry name" value="SNAPC3"/>
    <property type="match status" value="2"/>
</dbReference>
<dbReference type="InterPro" id="IPR022042">
    <property type="entry name" value="snRNA-activating_su3"/>
</dbReference>
<comment type="subcellular location">
    <subcellularLocation>
        <location evidence="1">Nucleus</location>
    </subcellularLocation>
</comment>
<feature type="region of interest" description="Disordered" evidence="7">
    <location>
        <begin position="178"/>
        <end position="328"/>
    </location>
</feature>
<evidence type="ECO:0000256" key="3">
    <source>
        <dbReference type="ARBA" id="ARBA00023015"/>
    </source>
</evidence>
<keyword evidence="5" id="KW-0804">Transcription</keyword>
<feature type="compositionally biased region" description="Polar residues" evidence="7">
    <location>
        <begin position="288"/>
        <end position="306"/>
    </location>
</feature>
<feature type="compositionally biased region" description="Polar residues" evidence="7">
    <location>
        <begin position="29"/>
        <end position="40"/>
    </location>
</feature>
<dbReference type="AlphaFoldDB" id="A0A9P6U0D3"/>
<protein>
    <submittedName>
        <fullName evidence="8">Small nuclear RNA activating complex, polypeptide 3</fullName>
    </submittedName>
</protein>